<reference evidence="4" key="1">
    <citation type="submission" date="2016-10" db="EMBL/GenBank/DDBJ databases">
        <authorList>
            <person name="Varghese N."/>
            <person name="Submissions S."/>
        </authorList>
    </citation>
    <scope>NUCLEOTIDE SEQUENCE [LARGE SCALE GENOMIC DNA]</scope>
    <source>
        <strain evidence="4">DSM 46838</strain>
    </source>
</reference>
<dbReference type="InterPro" id="IPR002645">
    <property type="entry name" value="STAS_dom"/>
</dbReference>
<dbReference type="PROSITE" id="PS50801">
    <property type="entry name" value="STAS"/>
    <property type="match status" value="1"/>
</dbReference>
<dbReference type="InterPro" id="IPR036513">
    <property type="entry name" value="STAS_dom_sf"/>
</dbReference>
<dbReference type="AlphaFoldDB" id="A0A1I2J286"/>
<dbReference type="EMBL" id="FOND01000014">
    <property type="protein sequence ID" value="SFF47377.1"/>
    <property type="molecule type" value="Genomic_DNA"/>
</dbReference>
<dbReference type="Pfam" id="PF13466">
    <property type="entry name" value="STAS_2"/>
    <property type="match status" value="1"/>
</dbReference>
<evidence type="ECO:0000313" key="3">
    <source>
        <dbReference type="EMBL" id="SFF47377.1"/>
    </source>
</evidence>
<keyword evidence="4" id="KW-1185">Reference proteome</keyword>
<organism evidence="3 4">
    <name type="scientific">Blastococcus tunisiensis</name>
    <dbReference type="NCBI Taxonomy" id="1798228"/>
    <lineage>
        <taxon>Bacteria</taxon>
        <taxon>Bacillati</taxon>
        <taxon>Actinomycetota</taxon>
        <taxon>Actinomycetes</taxon>
        <taxon>Geodermatophilales</taxon>
        <taxon>Geodermatophilaceae</taxon>
        <taxon>Blastococcus</taxon>
    </lineage>
</organism>
<evidence type="ECO:0000313" key="4">
    <source>
        <dbReference type="Proteomes" id="UP000198589"/>
    </source>
</evidence>
<name>A0A1I2J286_9ACTN</name>
<dbReference type="SUPFAM" id="SSF52091">
    <property type="entry name" value="SpoIIaa-like"/>
    <property type="match status" value="1"/>
</dbReference>
<evidence type="ECO:0000259" key="2">
    <source>
        <dbReference type="PROSITE" id="PS50801"/>
    </source>
</evidence>
<feature type="compositionally biased region" description="Basic and acidic residues" evidence="1">
    <location>
        <begin position="19"/>
        <end position="32"/>
    </location>
</feature>
<sequence length="138" mass="15041">MSRRPVRPHRSVPRSTAGPEERSPAPLRDRLWHGAAPKPVPRSEGRCRPVPHAPFTQVVDGRLGIVRPHGLLTADTGALLRETVQALHRSGHTRVCLDLTGLHDADDAGLDMLCALRRSGTVRGRSLVLLAPEQQLSP</sequence>
<dbReference type="InterPro" id="IPR058548">
    <property type="entry name" value="MlaB-like_STAS"/>
</dbReference>
<dbReference type="Proteomes" id="UP000198589">
    <property type="component" value="Unassembled WGS sequence"/>
</dbReference>
<protein>
    <submittedName>
        <fullName evidence="3">STAS domain-containing protein</fullName>
    </submittedName>
</protein>
<proteinExistence type="predicted"/>
<dbReference type="STRING" id="1798228.SAMN05216574_114127"/>
<feature type="region of interest" description="Disordered" evidence="1">
    <location>
        <begin position="1"/>
        <end position="52"/>
    </location>
</feature>
<feature type="domain" description="STAS" evidence="2">
    <location>
        <begin position="65"/>
        <end position="138"/>
    </location>
</feature>
<dbReference type="RefSeq" id="WP_175527323.1">
    <property type="nucleotide sequence ID" value="NZ_FOND01000014.1"/>
</dbReference>
<dbReference type="CDD" id="cd07043">
    <property type="entry name" value="STAS_anti-anti-sigma_factors"/>
    <property type="match status" value="1"/>
</dbReference>
<dbReference type="Gene3D" id="3.30.750.24">
    <property type="entry name" value="STAS domain"/>
    <property type="match status" value="1"/>
</dbReference>
<evidence type="ECO:0000256" key="1">
    <source>
        <dbReference type="SAM" id="MobiDB-lite"/>
    </source>
</evidence>
<accession>A0A1I2J286</accession>
<feature type="compositionally biased region" description="Basic residues" evidence="1">
    <location>
        <begin position="1"/>
        <end position="12"/>
    </location>
</feature>
<gene>
    <name evidence="3" type="ORF">SAMN05216574_114127</name>
</gene>